<comment type="similarity">
    <text evidence="2">Belongs to the GtrA family.</text>
</comment>
<dbReference type="GO" id="GO:0005886">
    <property type="term" value="C:plasma membrane"/>
    <property type="evidence" value="ECO:0007669"/>
    <property type="project" value="TreeGrafter"/>
</dbReference>
<evidence type="ECO:0000313" key="9">
    <source>
        <dbReference type="EMBL" id="MBO0515395.1"/>
    </source>
</evidence>
<sequence>MKARTRTLGQFVTFAAIGLANTAVYYAVYAPLNRWIPYLAAHVIGWIVSIIGSFLLNSYITIRTRPTWRGFLRYPLSGIVNVVGSGILLYLAVSRLGMNKDIAALLAGVLITPASFLLARWAITSGVTAQPETEGPGAQGDPGVRESASRV</sequence>
<reference evidence="9" key="1">
    <citation type="submission" date="2021-03" db="EMBL/GenBank/DDBJ databases">
        <title>Streptomyces poriferae sp. nov., a novel marine sponge-derived Actinobacteria species with anti-MRSA activity.</title>
        <authorList>
            <person name="Sandoval-Powers M."/>
            <person name="Kralova S."/>
            <person name="Nguyen G.-S."/>
            <person name="Fawwal D."/>
            <person name="Degnes K."/>
            <person name="Klinkenberg G."/>
            <person name="Sletta H."/>
            <person name="Wentzel A."/>
            <person name="Liles M.R."/>
        </authorList>
    </citation>
    <scope>NUCLEOTIDE SEQUENCE</scope>
    <source>
        <strain evidence="9">DSM 41794</strain>
    </source>
</reference>
<comment type="caution">
    <text evidence="9">The sequence shown here is derived from an EMBL/GenBank/DDBJ whole genome shotgun (WGS) entry which is preliminary data.</text>
</comment>
<dbReference type="PANTHER" id="PTHR38459">
    <property type="entry name" value="PROPHAGE BACTOPRENOL-LINKED GLUCOSE TRANSLOCASE HOMOLOG"/>
    <property type="match status" value="1"/>
</dbReference>
<evidence type="ECO:0000259" key="8">
    <source>
        <dbReference type="Pfam" id="PF04138"/>
    </source>
</evidence>
<name>A0A939FAG0_9ACTN</name>
<proteinExistence type="inferred from homology"/>
<keyword evidence="10" id="KW-1185">Reference proteome</keyword>
<feature type="transmembrane region" description="Helical" evidence="7">
    <location>
        <begin position="71"/>
        <end position="90"/>
    </location>
</feature>
<feature type="region of interest" description="Disordered" evidence="6">
    <location>
        <begin position="129"/>
        <end position="151"/>
    </location>
</feature>
<dbReference type="Proteomes" id="UP000664167">
    <property type="component" value="Unassembled WGS sequence"/>
</dbReference>
<dbReference type="RefSeq" id="WP_206966167.1">
    <property type="nucleotide sequence ID" value="NZ_BAAAJJ010000007.1"/>
</dbReference>
<keyword evidence="3 7" id="KW-0812">Transmembrane</keyword>
<comment type="subcellular location">
    <subcellularLocation>
        <location evidence="1">Membrane</location>
        <topology evidence="1">Multi-pass membrane protein</topology>
    </subcellularLocation>
</comment>
<dbReference type="EMBL" id="JAFLRJ010000279">
    <property type="protein sequence ID" value="MBO0515395.1"/>
    <property type="molecule type" value="Genomic_DNA"/>
</dbReference>
<gene>
    <name evidence="9" type="ORF">J0695_26900</name>
</gene>
<evidence type="ECO:0000256" key="4">
    <source>
        <dbReference type="ARBA" id="ARBA00022989"/>
    </source>
</evidence>
<dbReference type="Pfam" id="PF04138">
    <property type="entry name" value="GtrA_DPMS_TM"/>
    <property type="match status" value="1"/>
</dbReference>
<dbReference type="GO" id="GO:0000271">
    <property type="term" value="P:polysaccharide biosynthetic process"/>
    <property type="evidence" value="ECO:0007669"/>
    <property type="project" value="InterPro"/>
</dbReference>
<evidence type="ECO:0000256" key="2">
    <source>
        <dbReference type="ARBA" id="ARBA00009399"/>
    </source>
</evidence>
<evidence type="ECO:0000256" key="3">
    <source>
        <dbReference type="ARBA" id="ARBA00022692"/>
    </source>
</evidence>
<feature type="domain" description="GtrA/DPMS transmembrane" evidence="8">
    <location>
        <begin position="13"/>
        <end position="123"/>
    </location>
</feature>
<keyword evidence="4 7" id="KW-1133">Transmembrane helix</keyword>
<dbReference type="AlphaFoldDB" id="A0A939FAG0"/>
<evidence type="ECO:0000256" key="6">
    <source>
        <dbReference type="SAM" id="MobiDB-lite"/>
    </source>
</evidence>
<organism evidence="9 10">
    <name type="scientific">Streptomyces beijiangensis</name>
    <dbReference type="NCBI Taxonomy" id="163361"/>
    <lineage>
        <taxon>Bacteria</taxon>
        <taxon>Bacillati</taxon>
        <taxon>Actinomycetota</taxon>
        <taxon>Actinomycetes</taxon>
        <taxon>Kitasatosporales</taxon>
        <taxon>Streptomycetaceae</taxon>
        <taxon>Streptomyces</taxon>
    </lineage>
</organism>
<evidence type="ECO:0000313" key="10">
    <source>
        <dbReference type="Proteomes" id="UP000664167"/>
    </source>
</evidence>
<feature type="transmembrane region" description="Helical" evidence="7">
    <location>
        <begin position="35"/>
        <end position="59"/>
    </location>
</feature>
<evidence type="ECO:0000256" key="7">
    <source>
        <dbReference type="SAM" id="Phobius"/>
    </source>
</evidence>
<protein>
    <submittedName>
        <fullName evidence="9">GtrA family protein</fullName>
    </submittedName>
</protein>
<accession>A0A939FAG0</accession>
<dbReference type="InterPro" id="IPR007267">
    <property type="entry name" value="GtrA_DPMS_TM"/>
</dbReference>
<dbReference type="PANTHER" id="PTHR38459:SF1">
    <property type="entry name" value="PROPHAGE BACTOPRENOL-LINKED GLUCOSE TRANSLOCASE HOMOLOG"/>
    <property type="match status" value="1"/>
</dbReference>
<evidence type="ECO:0000256" key="1">
    <source>
        <dbReference type="ARBA" id="ARBA00004141"/>
    </source>
</evidence>
<dbReference type="InterPro" id="IPR051401">
    <property type="entry name" value="GtrA_CellWall_Glycosyl"/>
</dbReference>
<feature type="transmembrane region" description="Helical" evidence="7">
    <location>
        <begin position="7"/>
        <end position="29"/>
    </location>
</feature>
<keyword evidence="5 7" id="KW-0472">Membrane</keyword>
<feature type="transmembrane region" description="Helical" evidence="7">
    <location>
        <begin position="102"/>
        <end position="123"/>
    </location>
</feature>
<evidence type="ECO:0000256" key="5">
    <source>
        <dbReference type="ARBA" id="ARBA00023136"/>
    </source>
</evidence>